<organism evidence="2 3">
    <name type="scientific">Allomesorhizobium camelthorni</name>
    <dbReference type="NCBI Taxonomy" id="475069"/>
    <lineage>
        <taxon>Bacteria</taxon>
        <taxon>Pseudomonadati</taxon>
        <taxon>Pseudomonadota</taxon>
        <taxon>Alphaproteobacteria</taxon>
        <taxon>Hyphomicrobiales</taxon>
        <taxon>Phyllobacteriaceae</taxon>
        <taxon>Allomesorhizobium</taxon>
    </lineage>
</organism>
<dbReference type="Gene3D" id="3.20.20.140">
    <property type="entry name" value="Metal-dependent hydrolases"/>
    <property type="match status" value="1"/>
</dbReference>
<dbReference type="GO" id="GO:0016787">
    <property type="term" value="F:hydrolase activity"/>
    <property type="evidence" value="ECO:0007669"/>
    <property type="project" value="InterPro"/>
</dbReference>
<feature type="domain" description="Amidohydrolase-related" evidence="1">
    <location>
        <begin position="251"/>
        <end position="484"/>
    </location>
</feature>
<dbReference type="AlphaFoldDB" id="A0A6G4WFS7"/>
<proteinExistence type="predicted"/>
<dbReference type="EMBL" id="JAAKZF010000024">
    <property type="protein sequence ID" value="NGO52957.1"/>
    <property type="molecule type" value="Genomic_DNA"/>
</dbReference>
<sequence length="514" mass="58051">MDFPVVDVHCHFFNAADVPVEGFVRYVMLGEQEPEFVSARNGPAYLKLLNAFIVFLVVLLSGAAPSAKEEILILNRATDRPTRAEIERRKRRQLQEAVLKLDQLVRGGRSTQEFTTLRFAVPPNYEGLLAEFSASTGLARRGASMTEGEADTIATVLLNRGELQRYIAFAMLMLDYRETLAREYIRIFASNRYVSLVTPSILDFEKWLPGEVSQQSDQIDVMDAVQAHIARSTGIHMHSFVGFDPRREVQEPGTSLALVKRAILEHGFVGVKLYPPMGFQASDNKGPIETALRRLYDWCKDADVPIMAHAENSIGAGCGYGKKANPVFWRRLLSTNDYDNMRINLAHFGGFDEVMRPGEVASSQSSCEEDKFSGPSWESIIGKTIDSDKRSNLFADLSYFSELVSPEVTETYRKEIRRQLGKWIRQYDRNAAHLMFGTDWSMMALETNYNNYIPRISEQLTLADVGPDQQQNIFWKNAARYLGLARRGQSRDRLAAYCRNCGLDSAWLSAFDTA</sequence>
<evidence type="ECO:0000259" key="1">
    <source>
        <dbReference type="Pfam" id="PF04909"/>
    </source>
</evidence>
<dbReference type="RefSeq" id="WP_165029840.1">
    <property type="nucleotide sequence ID" value="NZ_JAAKZF010000024.1"/>
</dbReference>
<comment type="caution">
    <text evidence="2">The sequence shown here is derived from an EMBL/GenBank/DDBJ whole genome shotgun (WGS) entry which is preliminary data.</text>
</comment>
<dbReference type="SUPFAM" id="SSF51556">
    <property type="entry name" value="Metallo-dependent hydrolases"/>
    <property type="match status" value="1"/>
</dbReference>
<reference evidence="2 3" key="1">
    <citation type="submission" date="2020-02" db="EMBL/GenBank/DDBJ databases">
        <title>Genome sequence of strain CCNWXJ40-4.</title>
        <authorList>
            <person name="Gao J."/>
            <person name="Sun J."/>
        </authorList>
    </citation>
    <scope>NUCLEOTIDE SEQUENCE [LARGE SCALE GENOMIC DNA]</scope>
    <source>
        <strain evidence="2 3">CCNWXJ 40-4</strain>
    </source>
</reference>
<accession>A0A6G4WFS7</accession>
<gene>
    <name evidence="2" type="ORF">G6N73_17540</name>
</gene>
<dbReference type="Pfam" id="PF04909">
    <property type="entry name" value="Amidohydro_2"/>
    <property type="match status" value="1"/>
</dbReference>
<name>A0A6G4WFS7_9HYPH</name>
<dbReference type="InterPro" id="IPR032466">
    <property type="entry name" value="Metal_Hydrolase"/>
</dbReference>
<evidence type="ECO:0000313" key="2">
    <source>
        <dbReference type="EMBL" id="NGO52957.1"/>
    </source>
</evidence>
<evidence type="ECO:0000313" key="3">
    <source>
        <dbReference type="Proteomes" id="UP001642900"/>
    </source>
</evidence>
<keyword evidence="3" id="KW-1185">Reference proteome</keyword>
<dbReference type="Proteomes" id="UP001642900">
    <property type="component" value="Unassembled WGS sequence"/>
</dbReference>
<dbReference type="InterPro" id="IPR006680">
    <property type="entry name" value="Amidohydro-rel"/>
</dbReference>
<protein>
    <submittedName>
        <fullName evidence="2">Amidohydrolase family protein</fullName>
    </submittedName>
</protein>